<dbReference type="AlphaFoldDB" id="A0A218XSY3"/>
<sequence length="492" mass="55887">MEERSGKRRNGMMSILMLPWLAHGHISPFLELSKRLSDRNITIYFCSTPVNLSPIKRRLARTKYSSRIHLVELHLPHLPDLPPHLHTTKHLPPCLMPTLKTAFDLSAPGFSITLGLLHPDLVVYDFLQPWAPVVALSQGIPVVEFFCTGAAMSAFSIWFLMNLGVESPFPELHLQDHELPGFVQLFERTANGIKDGDRWKRCTGRSVGVVLIKSFQEIETKYIDYLTIQMGKKFVPVGPLVEEDHQHDQEDDGKRVEMTEWLDSKGKNSTVFVSFGSEYFLSRREITEIAHGLEQSRVNFIWVIRFHGGGREGDLQRTGPLMDSLQLQDALPEGFLGRVRDRGCVIEGWAPQAEILRHPSTGRFLSHCGWSSVMEAMRFGVPIIAMPMHLDQPINARLVGEGVGVGLEVKRDEEGRFRREDVAGAVRSVMVERAGERVRKRAMELRDVMELRRERGKEDEEIDGAVEELLHVCGKTNLVKDQEINHRFLVPN</sequence>
<dbReference type="FunFam" id="3.40.50.2000:FF:000060">
    <property type="entry name" value="Glycosyltransferase"/>
    <property type="match status" value="1"/>
</dbReference>
<dbReference type="GO" id="GO:0008194">
    <property type="term" value="F:UDP-glycosyltransferase activity"/>
    <property type="evidence" value="ECO:0007669"/>
    <property type="project" value="InterPro"/>
</dbReference>
<keyword evidence="7" id="KW-1185">Reference proteome</keyword>
<dbReference type="Proteomes" id="UP000197138">
    <property type="component" value="Unassembled WGS sequence"/>
</dbReference>
<dbReference type="GeneID" id="116187255"/>
<evidence type="ECO:0000313" key="6">
    <source>
        <dbReference type="Proteomes" id="UP000197138"/>
    </source>
</evidence>
<reference evidence="6" key="1">
    <citation type="journal article" date="2017" name="Plant J.">
        <title>The pomegranate (Punica granatum L.) genome and the genomics of punicalagin biosynthesis.</title>
        <authorList>
            <person name="Qin G."/>
            <person name="Xu C."/>
            <person name="Ming R."/>
            <person name="Tang H."/>
            <person name="Guyot R."/>
            <person name="Kramer E.M."/>
            <person name="Hu Y."/>
            <person name="Yi X."/>
            <person name="Qi Y."/>
            <person name="Xu X."/>
            <person name="Gao Z."/>
            <person name="Pan H."/>
            <person name="Jian J."/>
            <person name="Tian Y."/>
            <person name="Yue Z."/>
            <person name="Xu Y."/>
        </authorList>
    </citation>
    <scope>NUCLEOTIDE SEQUENCE [LARGE SCALE GENOMIC DNA]</scope>
    <source>
        <strain evidence="6">cv. Dabenzi</strain>
    </source>
</reference>
<evidence type="ECO:0000313" key="5">
    <source>
        <dbReference type="EMBL" id="PKI63697.1"/>
    </source>
</evidence>
<dbReference type="OrthoDB" id="5835829at2759"/>
<keyword evidence="2" id="KW-0808">Transferase</keyword>
<proteinExistence type="inferred from homology"/>
<dbReference type="STRING" id="22663.A0A218XSY3"/>
<feature type="domain" description="Glycosyltransferase N-terminal" evidence="3">
    <location>
        <begin position="13"/>
        <end position="240"/>
    </location>
</feature>
<dbReference type="CDD" id="cd03784">
    <property type="entry name" value="GT1_Gtf-like"/>
    <property type="match status" value="1"/>
</dbReference>
<gene>
    <name evidence="4" type="ORF">CDL15_Pgr022754</name>
    <name evidence="5" type="ORF">CRG98_015887</name>
</gene>
<organism evidence="4 6">
    <name type="scientific">Punica granatum</name>
    <name type="common">Pomegranate</name>
    <dbReference type="NCBI Taxonomy" id="22663"/>
    <lineage>
        <taxon>Eukaryota</taxon>
        <taxon>Viridiplantae</taxon>
        <taxon>Streptophyta</taxon>
        <taxon>Embryophyta</taxon>
        <taxon>Tracheophyta</taxon>
        <taxon>Spermatophyta</taxon>
        <taxon>Magnoliopsida</taxon>
        <taxon>eudicotyledons</taxon>
        <taxon>Gunneridae</taxon>
        <taxon>Pentapetalae</taxon>
        <taxon>rosids</taxon>
        <taxon>malvids</taxon>
        <taxon>Myrtales</taxon>
        <taxon>Lythraceae</taxon>
        <taxon>Punica</taxon>
    </lineage>
</organism>
<dbReference type="Gene3D" id="3.40.50.2000">
    <property type="entry name" value="Glycogen Phosphorylase B"/>
    <property type="match status" value="2"/>
</dbReference>
<dbReference type="InterPro" id="IPR002213">
    <property type="entry name" value="UDP_glucos_trans"/>
</dbReference>
<dbReference type="Pfam" id="PF26168">
    <property type="entry name" value="Glyco_transf_N"/>
    <property type="match status" value="1"/>
</dbReference>
<dbReference type="Proteomes" id="UP000233551">
    <property type="component" value="Unassembled WGS sequence"/>
</dbReference>
<dbReference type="EMBL" id="PGOL01000872">
    <property type="protein sequence ID" value="PKI63697.1"/>
    <property type="molecule type" value="Genomic_DNA"/>
</dbReference>
<evidence type="ECO:0000313" key="4">
    <source>
        <dbReference type="EMBL" id="OWM87641.1"/>
    </source>
</evidence>
<accession>A0A218XSY3</accession>
<reference evidence="5 7" key="3">
    <citation type="submission" date="2017-11" db="EMBL/GenBank/DDBJ databases">
        <title>De-novo sequencing of pomegranate (Punica granatum L.) genome.</title>
        <authorList>
            <person name="Akparov Z."/>
            <person name="Amiraslanov A."/>
            <person name="Hajiyeva S."/>
            <person name="Abbasov M."/>
            <person name="Kaur K."/>
            <person name="Hamwieh A."/>
            <person name="Solovyev V."/>
            <person name="Salamov A."/>
            <person name="Braich B."/>
            <person name="Kosarev P."/>
            <person name="Mahmoud A."/>
            <person name="Hajiyev E."/>
            <person name="Babayeva S."/>
            <person name="Izzatullayeva V."/>
            <person name="Mammadov A."/>
            <person name="Mammadov A."/>
            <person name="Sharifova S."/>
            <person name="Ojaghi J."/>
            <person name="Eynullazada K."/>
            <person name="Bayramov B."/>
            <person name="Abdulazimova A."/>
            <person name="Shahmuradov I."/>
        </authorList>
    </citation>
    <scope>NUCLEOTIDE SEQUENCE [LARGE SCALE GENOMIC DNA]</scope>
    <source>
        <strain evidence="5">AG2017</strain>
        <strain evidence="7">cv. AG2017</strain>
        <tissue evidence="5">Leaf</tissue>
    </source>
</reference>
<dbReference type="EMBL" id="MTKT01000813">
    <property type="protein sequence ID" value="OWM87641.1"/>
    <property type="molecule type" value="Genomic_DNA"/>
</dbReference>
<reference evidence="4" key="2">
    <citation type="submission" date="2017-06" db="EMBL/GenBank/DDBJ databases">
        <title>The pomegranate genome and the genomics of punicalagin biosynthesis.</title>
        <authorList>
            <person name="Xu C."/>
        </authorList>
    </citation>
    <scope>NUCLEOTIDE SEQUENCE [LARGE SCALE GENOMIC DNA]</scope>
    <source>
        <tissue evidence="4">Fresh leaf</tissue>
    </source>
</reference>
<evidence type="ECO:0000256" key="2">
    <source>
        <dbReference type="ARBA" id="ARBA00022679"/>
    </source>
</evidence>
<protein>
    <recommendedName>
        <fullName evidence="3">Glycosyltransferase N-terminal domain-containing protein</fullName>
    </recommendedName>
</protein>
<dbReference type="PANTHER" id="PTHR48044:SF29">
    <property type="entry name" value="GLYCOSYLTRANSFERASE"/>
    <property type="match status" value="1"/>
</dbReference>
<dbReference type="InterPro" id="IPR058980">
    <property type="entry name" value="Glyco_transf_N"/>
</dbReference>
<dbReference type="SUPFAM" id="SSF53756">
    <property type="entry name" value="UDP-Glycosyltransferase/glycogen phosphorylase"/>
    <property type="match status" value="1"/>
</dbReference>
<comment type="caution">
    <text evidence="4">The sequence shown here is derived from an EMBL/GenBank/DDBJ whole genome shotgun (WGS) entry which is preliminary data.</text>
</comment>
<comment type="similarity">
    <text evidence="1">Belongs to the UDP-glycosyltransferase family.</text>
</comment>
<name>A0A218XSY3_PUNGR</name>
<dbReference type="PANTHER" id="PTHR48044">
    <property type="entry name" value="GLYCOSYLTRANSFERASE"/>
    <property type="match status" value="1"/>
</dbReference>
<dbReference type="Pfam" id="PF00201">
    <property type="entry name" value="UDPGT"/>
    <property type="match status" value="1"/>
</dbReference>
<dbReference type="GO" id="GO:1901135">
    <property type="term" value="P:carbohydrate derivative metabolic process"/>
    <property type="evidence" value="ECO:0007669"/>
    <property type="project" value="UniProtKB-ARBA"/>
</dbReference>
<evidence type="ECO:0000256" key="1">
    <source>
        <dbReference type="ARBA" id="ARBA00009995"/>
    </source>
</evidence>
<evidence type="ECO:0000259" key="3">
    <source>
        <dbReference type="Pfam" id="PF26168"/>
    </source>
</evidence>
<evidence type="ECO:0000313" key="7">
    <source>
        <dbReference type="Proteomes" id="UP000233551"/>
    </source>
</evidence>